<feature type="compositionally biased region" description="Basic and acidic residues" evidence="1">
    <location>
        <begin position="18"/>
        <end position="30"/>
    </location>
</feature>
<proteinExistence type="predicted"/>
<evidence type="ECO:0000313" key="4">
    <source>
        <dbReference type="Proteomes" id="UP000030671"/>
    </source>
</evidence>
<dbReference type="SUPFAM" id="SSF56112">
    <property type="entry name" value="Protein kinase-like (PK-like)"/>
    <property type="match status" value="1"/>
</dbReference>
<name>W4K9T3_HETIT</name>
<dbReference type="eggNOG" id="ENOG502SIZI">
    <property type="taxonomic scope" value="Eukaryota"/>
</dbReference>
<dbReference type="Proteomes" id="UP000030671">
    <property type="component" value="Unassembled WGS sequence"/>
</dbReference>
<dbReference type="EMBL" id="KI925457">
    <property type="protein sequence ID" value="ETW82607.1"/>
    <property type="molecule type" value="Genomic_DNA"/>
</dbReference>
<feature type="region of interest" description="Disordered" evidence="1">
    <location>
        <begin position="1"/>
        <end position="30"/>
    </location>
</feature>
<keyword evidence="4" id="KW-1185">Reference proteome</keyword>
<dbReference type="PANTHER" id="PTHR38248">
    <property type="entry name" value="FUNK1 6"/>
    <property type="match status" value="1"/>
</dbReference>
<dbReference type="PROSITE" id="PS50011">
    <property type="entry name" value="PROTEIN_KINASE_DOM"/>
    <property type="match status" value="1"/>
</dbReference>
<dbReference type="GO" id="GO:0004672">
    <property type="term" value="F:protein kinase activity"/>
    <property type="evidence" value="ECO:0007669"/>
    <property type="project" value="InterPro"/>
</dbReference>
<dbReference type="InterPro" id="IPR040976">
    <property type="entry name" value="Pkinase_fungal"/>
</dbReference>
<organism evidence="3 4">
    <name type="scientific">Heterobasidion irregulare (strain TC 32-1)</name>
    <dbReference type="NCBI Taxonomy" id="747525"/>
    <lineage>
        <taxon>Eukaryota</taxon>
        <taxon>Fungi</taxon>
        <taxon>Dikarya</taxon>
        <taxon>Basidiomycota</taxon>
        <taxon>Agaricomycotina</taxon>
        <taxon>Agaricomycetes</taxon>
        <taxon>Russulales</taxon>
        <taxon>Bondarzewiaceae</taxon>
        <taxon>Heterobasidion</taxon>
        <taxon>Heterobasidion annosum species complex</taxon>
    </lineage>
</organism>
<dbReference type="InParanoid" id="W4K9T3"/>
<dbReference type="HOGENOM" id="CLU_006410_5_0_1"/>
<feature type="compositionally biased region" description="Polar residues" evidence="1">
    <location>
        <begin position="1"/>
        <end position="17"/>
    </location>
</feature>
<dbReference type="RefSeq" id="XP_009544956.1">
    <property type="nucleotide sequence ID" value="XM_009546661.1"/>
</dbReference>
<dbReference type="InterPro" id="IPR000719">
    <property type="entry name" value="Prot_kinase_dom"/>
</dbReference>
<dbReference type="Pfam" id="PF17667">
    <property type="entry name" value="Pkinase_fungal"/>
    <property type="match status" value="1"/>
</dbReference>
<dbReference type="KEGG" id="hir:HETIRDRAFT_314935"/>
<feature type="region of interest" description="Disordered" evidence="1">
    <location>
        <begin position="695"/>
        <end position="721"/>
    </location>
</feature>
<dbReference type="PANTHER" id="PTHR38248:SF2">
    <property type="entry name" value="FUNK1 11"/>
    <property type="match status" value="1"/>
</dbReference>
<evidence type="ECO:0000259" key="2">
    <source>
        <dbReference type="PROSITE" id="PS50011"/>
    </source>
</evidence>
<dbReference type="Gene3D" id="1.10.510.10">
    <property type="entry name" value="Transferase(Phosphotransferase) domain 1"/>
    <property type="match status" value="1"/>
</dbReference>
<dbReference type="AlphaFoldDB" id="W4K9T3"/>
<dbReference type="GO" id="GO:0005524">
    <property type="term" value="F:ATP binding"/>
    <property type="evidence" value="ECO:0007669"/>
    <property type="project" value="InterPro"/>
</dbReference>
<dbReference type="GeneID" id="20670174"/>
<evidence type="ECO:0000313" key="3">
    <source>
        <dbReference type="EMBL" id="ETW82607.1"/>
    </source>
</evidence>
<reference evidence="3 4" key="1">
    <citation type="journal article" date="2012" name="New Phytol.">
        <title>Insight into trade-off between wood decay and parasitism from the genome of a fungal forest pathogen.</title>
        <authorList>
            <person name="Olson A."/>
            <person name="Aerts A."/>
            <person name="Asiegbu F."/>
            <person name="Belbahri L."/>
            <person name="Bouzid O."/>
            <person name="Broberg A."/>
            <person name="Canback B."/>
            <person name="Coutinho P.M."/>
            <person name="Cullen D."/>
            <person name="Dalman K."/>
            <person name="Deflorio G."/>
            <person name="van Diepen L.T."/>
            <person name="Dunand C."/>
            <person name="Duplessis S."/>
            <person name="Durling M."/>
            <person name="Gonthier P."/>
            <person name="Grimwood J."/>
            <person name="Fossdal C.G."/>
            <person name="Hansson D."/>
            <person name="Henrissat B."/>
            <person name="Hietala A."/>
            <person name="Himmelstrand K."/>
            <person name="Hoffmeister D."/>
            <person name="Hogberg N."/>
            <person name="James T.Y."/>
            <person name="Karlsson M."/>
            <person name="Kohler A."/>
            <person name="Kues U."/>
            <person name="Lee Y.H."/>
            <person name="Lin Y.C."/>
            <person name="Lind M."/>
            <person name="Lindquist E."/>
            <person name="Lombard V."/>
            <person name="Lucas S."/>
            <person name="Lunden K."/>
            <person name="Morin E."/>
            <person name="Murat C."/>
            <person name="Park J."/>
            <person name="Raffaello T."/>
            <person name="Rouze P."/>
            <person name="Salamov A."/>
            <person name="Schmutz J."/>
            <person name="Solheim H."/>
            <person name="Stahlberg J."/>
            <person name="Velez H."/>
            <person name="de Vries R.P."/>
            <person name="Wiebenga A."/>
            <person name="Woodward S."/>
            <person name="Yakovlev I."/>
            <person name="Garbelotto M."/>
            <person name="Martin F."/>
            <person name="Grigoriev I.V."/>
            <person name="Stenlid J."/>
        </authorList>
    </citation>
    <scope>NUCLEOTIDE SEQUENCE [LARGE SCALE GENOMIC DNA]</scope>
    <source>
        <strain evidence="3 4">TC 32-1</strain>
    </source>
</reference>
<gene>
    <name evidence="3" type="ORF">HETIRDRAFT_314935</name>
</gene>
<sequence>MSQQLQLLQSTPVSNKKSSTERFQTREEDSKASGDYKALVKEMRNQFIGPMPIDAFFNAFMPDDWTMLPKDYQQCFKALTIETDFETNFIQAVKDTGLCPDLFLVDTTMREDTGYKRKPDISIYKERDKNESSANFFLMELHIERKRLSEDPFVDPKSFPEKPSKLPTPEPTQPRKEKIRKYSAKESKLHVFEHNSNAGNKSRGQITSYAAAQLGAQCRTFLFSIIFIDNFVRFIRWDRAGAIVTERVNWKDDPSRLAMFLWRFSHSSDSARGHDTTVSIPTSDEITCAKVALKQYALEVTMAQGGSESDILKAPFSSDDSFRKFRVLDDEDRREHFFVASHPEWYTNSPTGRGTKGYVAYDIATGKVVYLKDSWRYVAEGYKKEGETYRDLLKANVQRIPRLLCSSDIDGQETRTHQFYGEPWCSRVSAVKHHQHHRLVLRDLGRPLRQYNSTKELSQVILDSIEAHQQAYDAGVLHQDISGGNILITNDGRGLLIDWDLSRRTDSKISGARLKMRTGTWQFMSLGLLRHHGKEPHELRHDLESFLYVYLYHCIRYQMRALSENDRFALLRDIHAVFDYAVQDASGRDIGGDGKNGFMLLIPAKFSSEYLSTLLCSTAVDIISDLRELFVPLYAPRSTKPSKLYTTKLPSKEDAQDSLKSSKPLRDIFSHIDQQDWVDDRSDCLLGKQPLDFKTKRSNKRKAHPASTNDSSKSNSETKKLRLSSALTSDISASTLIWDDGNDRSDFFSS</sequence>
<protein>
    <recommendedName>
        <fullName evidence="2">Protein kinase domain-containing protein</fullName>
    </recommendedName>
</protein>
<evidence type="ECO:0000256" key="1">
    <source>
        <dbReference type="SAM" id="MobiDB-lite"/>
    </source>
</evidence>
<feature type="domain" description="Protein kinase" evidence="2">
    <location>
        <begin position="345"/>
        <end position="649"/>
    </location>
</feature>
<dbReference type="OrthoDB" id="5592585at2759"/>
<accession>W4K9T3</accession>
<feature type="region of interest" description="Disordered" evidence="1">
    <location>
        <begin position="152"/>
        <end position="180"/>
    </location>
</feature>
<feature type="compositionally biased region" description="Polar residues" evidence="1">
    <location>
        <begin position="706"/>
        <end position="715"/>
    </location>
</feature>
<dbReference type="InterPro" id="IPR011009">
    <property type="entry name" value="Kinase-like_dom_sf"/>
</dbReference>